<reference evidence="2" key="1">
    <citation type="journal article" date="2023" name="Mol. Phylogenet. Evol.">
        <title>Genome-scale phylogeny and comparative genomics of the fungal order Sordariales.</title>
        <authorList>
            <person name="Hensen N."/>
            <person name="Bonometti L."/>
            <person name="Westerberg I."/>
            <person name="Brannstrom I.O."/>
            <person name="Guillou S."/>
            <person name="Cros-Aarteil S."/>
            <person name="Calhoun S."/>
            <person name="Haridas S."/>
            <person name="Kuo A."/>
            <person name="Mondo S."/>
            <person name="Pangilinan J."/>
            <person name="Riley R."/>
            <person name="LaButti K."/>
            <person name="Andreopoulos B."/>
            <person name="Lipzen A."/>
            <person name="Chen C."/>
            <person name="Yan M."/>
            <person name="Daum C."/>
            <person name="Ng V."/>
            <person name="Clum A."/>
            <person name="Steindorff A."/>
            <person name="Ohm R.A."/>
            <person name="Martin F."/>
            <person name="Silar P."/>
            <person name="Natvig D.O."/>
            <person name="Lalanne C."/>
            <person name="Gautier V."/>
            <person name="Ament-Velasquez S.L."/>
            <person name="Kruys A."/>
            <person name="Hutchinson M.I."/>
            <person name="Powell A.J."/>
            <person name="Barry K."/>
            <person name="Miller A.N."/>
            <person name="Grigoriev I.V."/>
            <person name="Debuchy R."/>
            <person name="Gladieux P."/>
            <person name="Hiltunen Thoren M."/>
            <person name="Johannesson H."/>
        </authorList>
    </citation>
    <scope>NUCLEOTIDE SEQUENCE</scope>
    <source>
        <strain evidence="2">CBS 757.83</strain>
    </source>
</reference>
<name>A0AAN6T3M0_9PEZI</name>
<evidence type="ECO:0000256" key="1">
    <source>
        <dbReference type="SAM" id="MobiDB-lite"/>
    </source>
</evidence>
<feature type="compositionally biased region" description="Basic residues" evidence="1">
    <location>
        <begin position="17"/>
        <end position="36"/>
    </location>
</feature>
<protein>
    <submittedName>
        <fullName evidence="2">Uncharacterized protein</fullName>
    </submittedName>
</protein>
<dbReference type="Proteomes" id="UP001305647">
    <property type="component" value="Unassembled WGS sequence"/>
</dbReference>
<keyword evidence="3" id="KW-1185">Reference proteome</keyword>
<feature type="region of interest" description="Disordered" evidence="1">
    <location>
        <begin position="12"/>
        <end position="55"/>
    </location>
</feature>
<proteinExistence type="predicted"/>
<comment type="caution">
    <text evidence="2">The sequence shown here is derived from an EMBL/GenBank/DDBJ whole genome shotgun (WGS) entry which is preliminary data.</text>
</comment>
<dbReference type="AlphaFoldDB" id="A0AAN6T3M0"/>
<gene>
    <name evidence="2" type="ORF">N658DRAFT_327136</name>
</gene>
<sequence length="190" mass="20443">MAPARFFIHRERDKRAAVKRGANRPKTYHNHRHHNGRPGSGAAAGAHEAAVSAASTASGAHMAPCSEHLLQPCPDRGEDGTRWRNNCHSISDRNGIGAQGPIASTGQDIPSARCRTLPTERPSHPCATTSLLTTTSMLRVAERGSQCSAAAMAVFHHGSCMFPPRSSRPCHRLLSLLPSFSCLRPLIKCL</sequence>
<organism evidence="2 3">
    <name type="scientific">Parathielavia hyrcaniae</name>
    <dbReference type="NCBI Taxonomy" id="113614"/>
    <lineage>
        <taxon>Eukaryota</taxon>
        <taxon>Fungi</taxon>
        <taxon>Dikarya</taxon>
        <taxon>Ascomycota</taxon>
        <taxon>Pezizomycotina</taxon>
        <taxon>Sordariomycetes</taxon>
        <taxon>Sordariomycetidae</taxon>
        <taxon>Sordariales</taxon>
        <taxon>Chaetomiaceae</taxon>
        <taxon>Parathielavia</taxon>
    </lineage>
</organism>
<evidence type="ECO:0000313" key="2">
    <source>
        <dbReference type="EMBL" id="KAK4102869.1"/>
    </source>
</evidence>
<dbReference type="EMBL" id="MU863630">
    <property type="protein sequence ID" value="KAK4102869.1"/>
    <property type="molecule type" value="Genomic_DNA"/>
</dbReference>
<feature type="compositionally biased region" description="Low complexity" evidence="1">
    <location>
        <begin position="40"/>
        <end position="55"/>
    </location>
</feature>
<evidence type="ECO:0000313" key="3">
    <source>
        <dbReference type="Proteomes" id="UP001305647"/>
    </source>
</evidence>
<accession>A0AAN6T3M0</accession>
<reference evidence="2" key="2">
    <citation type="submission" date="2023-05" db="EMBL/GenBank/DDBJ databases">
        <authorList>
            <consortium name="Lawrence Berkeley National Laboratory"/>
            <person name="Steindorff A."/>
            <person name="Hensen N."/>
            <person name="Bonometti L."/>
            <person name="Westerberg I."/>
            <person name="Brannstrom I.O."/>
            <person name="Guillou S."/>
            <person name="Cros-Aarteil S."/>
            <person name="Calhoun S."/>
            <person name="Haridas S."/>
            <person name="Kuo A."/>
            <person name="Mondo S."/>
            <person name="Pangilinan J."/>
            <person name="Riley R."/>
            <person name="Labutti K."/>
            <person name="Andreopoulos B."/>
            <person name="Lipzen A."/>
            <person name="Chen C."/>
            <person name="Yanf M."/>
            <person name="Daum C."/>
            <person name="Ng V."/>
            <person name="Clum A."/>
            <person name="Ohm R."/>
            <person name="Martin F."/>
            <person name="Silar P."/>
            <person name="Natvig D."/>
            <person name="Lalanne C."/>
            <person name="Gautier V."/>
            <person name="Ament-Velasquez S.L."/>
            <person name="Kruys A."/>
            <person name="Hutchinson M.I."/>
            <person name="Powell A.J."/>
            <person name="Barry K."/>
            <person name="Miller A.N."/>
            <person name="Grigoriev I.V."/>
            <person name="Debuchy R."/>
            <person name="Gladieux P."/>
            <person name="Thoren M.H."/>
            <person name="Johannesson H."/>
        </authorList>
    </citation>
    <scope>NUCLEOTIDE SEQUENCE</scope>
    <source>
        <strain evidence="2">CBS 757.83</strain>
    </source>
</reference>